<proteinExistence type="predicted"/>
<evidence type="ECO:0000313" key="3">
    <source>
        <dbReference type="Proteomes" id="UP000626109"/>
    </source>
</evidence>
<dbReference type="AlphaFoldDB" id="A0A813I814"/>
<name>A0A813I814_POLGL</name>
<protein>
    <submittedName>
        <fullName evidence="2">Uncharacterized protein</fullName>
    </submittedName>
</protein>
<evidence type="ECO:0000313" key="2">
    <source>
        <dbReference type="EMBL" id="CAE8646019.1"/>
    </source>
</evidence>
<reference evidence="2" key="1">
    <citation type="submission" date="2021-02" db="EMBL/GenBank/DDBJ databases">
        <authorList>
            <person name="Dougan E. K."/>
            <person name="Rhodes N."/>
            <person name="Thang M."/>
            <person name="Chan C."/>
        </authorList>
    </citation>
    <scope>NUCLEOTIDE SEQUENCE</scope>
</reference>
<dbReference type="EMBL" id="CAJNNW010004033">
    <property type="protein sequence ID" value="CAE8646019.1"/>
    <property type="molecule type" value="Genomic_DNA"/>
</dbReference>
<sequence length="526" mass="57971">MAALAQIDPTKEELELIVDIGSACVVAGMTIPQAETLVSSLGFGLGDPSRLLATFTAVEFHDLVNTLMVPSPVDPQQLVHAPPGFVAKARLLGRLARCKNQVGFTDWQQQEFFEKTKQRETEIAQVYAAQFKAQTEANESATALYVAQAEAAKASAPRTSSGSGISTPATKKVKLTHVLSQTNDCEVDMFGNRELLKCFENFRTVMGDDPQTEREPTHEQITAIGTLISEGTNPYADFAIWGPHGVRSMKKLKMGAMQLQGDGTWVKTEMAGPPTLDIWDKCFQVWATVLIMLLACTPARLENYRQHIVDYSRRYPPGCWYIVYQADNRCRGEHCSRLYRKVMVDIAKAEAKSEPPGFDKRAPWNEVLARAIDDSGFWSRELEQPALLVAANVTSLNDELGEDTAMGRHGSSAMARHGAQPKSDLRLPKPPRLGPQQQTRTHNVHDGAYVTNRSGYKLCEGFNSNQCPAHVNGWCTINRNEMHQCSKCLSQSHNASKCGQTPAPSKGVQKGQGKGGRGKGKKNYQY</sequence>
<feature type="compositionally biased region" description="Basic residues" evidence="1">
    <location>
        <begin position="516"/>
        <end position="526"/>
    </location>
</feature>
<gene>
    <name evidence="2" type="ORF">PGLA2088_LOCUS4424</name>
</gene>
<feature type="region of interest" description="Disordered" evidence="1">
    <location>
        <begin position="496"/>
        <end position="526"/>
    </location>
</feature>
<organism evidence="2 3">
    <name type="scientific">Polarella glacialis</name>
    <name type="common">Dinoflagellate</name>
    <dbReference type="NCBI Taxonomy" id="89957"/>
    <lineage>
        <taxon>Eukaryota</taxon>
        <taxon>Sar</taxon>
        <taxon>Alveolata</taxon>
        <taxon>Dinophyceae</taxon>
        <taxon>Suessiales</taxon>
        <taxon>Suessiaceae</taxon>
        <taxon>Polarella</taxon>
    </lineage>
</organism>
<dbReference type="Proteomes" id="UP000626109">
    <property type="component" value="Unassembled WGS sequence"/>
</dbReference>
<evidence type="ECO:0000256" key="1">
    <source>
        <dbReference type="SAM" id="MobiDB-lite"/>
    </source>
</evidence>
<comment type="caution">
    <text evidence="2">The sequence shown here is derived from an EMBL/GenBank/DDBJ whole genome shotgun (WGS) entry which is preliminary data.</text>
</comment>
<accession>A0A813I814</accession>
<feature type="region of interest" description="Disordered" evidence="1">
    <location>
        <begin position="401"/>
        <end position="446"/>
    </location>
</feature>